<dbReference type="Proteomes" id="UP001155182">
    <property type="component" value="Unassembled WGS sequence"/>
</dbReference>
<dbReference type="NCBIfam" id="TIGR03991">
    <property type="entry name" value="alt_bact_glmU"/>
    <property type="match status" value="1"/>
</dbReference>
<dbReference type="EMBL" id="JAMWYS010000053">
    <property type="protein sequence ID" value="MCO4294116.1"/>
    <property type="molecule type" value="Genomic_DNA"/>
</dbReference>
<keyword evidence="1" id="KW-0808">Transferase</keyword>
<dbReference type="PANTHER" id="PTHR43584:SF8">
    <property type="entry name" value="N-ACETYLMURAMATE ALPHA-1-PHOSPHATE URIDYLYLTRANSFERASE"/>
    <property type="match status" value="1"/>
</dbReference>
<evidence type="ECO:0000256" key="2">
    <source>
        <dbReference type="ARBA" id="ARBA00023315"/>
    </source>
</evidence>
<dbReference type="SUPFAM" id="SSF51161">
    <property type="entry name" value="Trimeric LpxA-like enzymes"/>
    <property type="match status" value="1"/>
</dbReference>
<reference evidence="3" key="1">
    <citation type="submission" date="2022-06" db="EMBL/GenBank/DDBJ databases">
        <title>Solitalea sp. MAHUQ-68 isolated from rhizospheric soil.</title>
        <authorList>
            <person name="Huq M.A."/>
        </authorList>
    </citation>
    <scope>NUCLEOTIDE SEQUENCE</scope>
    <source>
        <strain evidence="3">MAHUQ-68</strain>
    </source>
</reference>
<sequence>MRNYILFDDVDIRRQLLPLTFTRPIAELRVGVLTIREKWEHYLNQSISSFTEPYLQEKFPLVVAEENILINASVIPNAALIDQLKQLRKGESIVRNNILVARCVSKEQFSTANDIDEHKNEILSDFDSVQFPEDIFLLNDKELRNDFVAIAKNRSSAPIPAGTQVLGSDLFIEEGARINFAFINTQTGPVYIGKDVEIMEGAMIRGPFAACSGSVVKMGAKIYGATTLGPNTVVGGELKNCVFIANSNKGHEGYLGDSVIGEWCNLGADTNNSNLKNNFGNVKVWNYSKGQLRATDLQKHGVIMGDHVKTAINTVLNTGTVIGIGCNIATIGFPPKFVSDFSWLQGEVNAEFDFEKFCKGASMMMKTKKSEFNAIERCILEFVFTQTRTHKLF</sequence>
<dbReference type="InterPro" id="IPR050065">
    <property type="entry name" value="GlmU-like"/>
</dbReference>
<protein>
    <submittedName>
        <fullName evidence="3">Glucose-1-phosphate thymidylyltransferase</fullName>
    </submittedName>
</protein>
<keyword evidence="4" id="KW-1185">Reference proteome</keyword>
<dbReference type="PANTHER" id="PTHR43584">
    <property type="entry name" value="NUCLEOTIDYL TRANSFERASE"/>
    <property type="match status" value="1"/>
</dbReference>
<dbReference type="Pfam" id="PF13562">
    <property type="entry name" value="NTP_transf_4"/>
    <property type="match status" value="1"/>
</dbReference>
<dbReference type="GO" id="GO:0016779">
    <property type="term" value="F:nucleotidyltransferase activity"/>
    <property type="evidence" value="ECO:0007669"/>
    <property type="project" value="UniProtKB-ARBA"/>
</dbReference>
<dbReference type="RefSeq" id="WP_252589038.1">
    <property type="nucleotide sequence ID" value="NZ_JAMWYS010000053.1"/>
</dbReference>
<organism evidence="3 4">
    <name type="scientific">Solitalea agri</name>
    <dbReference type="NCBI Taxonomy" id="2953739"/>
    <lineage>
        <taxon>Bacteria</taxon>
        <taxon>Pseudomonadati</taxon>
        <taxon>Bacteroidota</taxon>
        <taxon>Sphingobacteriia</taxon>
        <taxon>Sphingobacteriales</taxon>
        <taxon>Sphingobacteriaceae</taxon>
        <taxon>Solitalea</taxon>
    </lineage>
</organism>
<accession>A0A9X2JG63</accession>
<keyword evidence="2" id="KW-0012">Acyltransferase</keyword>
<name>A0A9X2JG63_9SPHI</name>
<proteinExistence type="predicted"/>
<evidence type="ECO:0000256" key="1">
    <source>
        <dbReference type="ARBA" id="ARBA00022679"/>
    </source>
</evidence>
<gene>
    <name evidence="3" type="ORF">NF867_14730</name>
</gene>
<comment type="caution">
    <text evidence="3">The sequence shown here is derived from an EMBL/GenBank/DDBJ whole genome shotgun (WGS) entry which is preliminary data.</text>
</comment>
<evidence type="ECO:0000313" key="4">
    <source>
        <dbReference type="Proteomes" id="UP001155182"/>
    </source>
</evidence>
<dbReference type="InterPro" id="IPR011004">
    <property type="entry name" value="Trimer_LpxA-like_sf"/>
</dbReference>
<dbReference type="GO" id="GO:0016746">
    <property type="term" value="F:acyltransferase activity"/>
    <property type="evidence" value="ECO:0007669"/>
    <property type="project" value="UniProtKB-KW"/>
</dbReference>
<dbReference type="AlphaFoldDB" id="A0A9X2JG63"/>
<dbReference type="Gene3D" id="2.160.10.10">
    <property type="entry name" value="Hexapeptide repeat proteins"/>
    <property type="match status" value="1"/>
</dbReference>
<evidence type="ECO:0000313" key="3">
    <source>
        <dbReference type="EMBL" id="MCO4294116.1"/>
    </source>
</evidence>
<dbReference type="InterPro" id="IPR023917">
    <property type="entry name" value="Bifunctiontional_GlmU_bac-type"/>
</dbReference>